<keyword evidence="8" id="KW-1185">Reference proteome</keyword>
<dbReference type="PANTHER" id="PTHR11960">
    <property type="entry name" value="EUKARYOTIC TRANSLATION INITIATION FACTOR 4E RELATED"/>
    <property type="match status" value="1"/>
</dbReference>
<sequence length="185" mass="21448">MSRKQHAEANKNTDGKLYRTWSLWYLIPDRYSMKVTDWNDFLHILNTFDSIDDMWATLNAIERAAQLPKGCRYYIFKKGVRPVWEDKSNVGGYEISIEHPIPKSQRKKITDRWVDVVLSILGETISNSELVNGVEFTVRAQTFKIGIWTSPCKQNEADAIKTDLSRLVNWKTQIKQTIIQPAPES</sequence>
<evidence type="ECO:0000256" key="5">
    <source>
        <dbReference type="ARBA" id="ARBA00022917"/>
    </source>
</evidence>
<gene>
    <name evidence="7" type="ORF">M9Y10_038007</name>
</gene>
<evidence type="ECO:0000313" key="7">
    <source>
        <dbReference type="EMBL" id="KAK8886972.1"/>
    </source>
</evidence>
<evidence type="ECO:0008006" key="9">
    <source>
        <dbReference type="Google" id="ProtNLM"/>
    </source>
</evidence>
<proteinExistence type="inferred from homology"/>
<evidence type="ECO:0000256" key="6">
    <source>
        <dbReference type="RuleBase" id="RU004374"/>
    </source>
</evidence>
<reference evidence="7 8" key="1">
    <citation type="submission" date="2024-04" db="EMBL/GenBank/DDBJ databases">
        <title>Tritrichomonas musculus Genome.</title>
        <authorList>
            <person name="Alves-Ferreira E."/>
            <person name="Grigg M."/>
            <person name="Lorenzi H."/>
            <person name="Galac M."/>
        </authorList>
    </citation>
    <scope>NUCLEOTIDE SEQUENCE [LARGE SCALE GENOMIC DNA]</scope>
    <source>
        <strain evidence="7 8">EAF2021</strain>
    </source>
</reference>
<accession>A0ABR2K776</accession>
<keyword evidence="5 6" id="KW-0648">Protein biosynthesis</keyword>
<name>A0ABR2K776_9EUKA</name>
<dbReference type="Proteomes" id="UP001470230">
    <property type="component" value="Unassembled WGS sequence"/>
</dbReference>
<evidence type="ECO:0000313" key="8">
    <source>
        <dbReference type="Proteomes" id="UP001470230"/>
    </source>
</evidence>
<protein>
    <recommendedName>
        <fullName evidence="9">Eukaryotic initiation factor 4E family protein</fullName>
    </recommendedName>
</protein>
<dbReference type="PANTHER" id="PTHR11960:SF8">
    <property type="entry name" value="EUKARYOTIC TRANSLATION INITIATION FACTOR 4E1-RELATED"/>
    <property type="match status" value="1"/>
</dbReference>
<dbReference type="Gene3D" id="3.30.760.10">
    <property type="entry name" value="RNA Cap, Translation Initiation Factor Eif4e"/>
    <property type="match status" value="1"/>
</dbReference>
<dbReference type="InterPro" id="IPR001040">
    <property type="entry name" value="TIF_eIF_4E"/>
</dbReference>
<dbReference type="InterPro" id="IPR023398">
    <property type="entry name" value="TIF_eIF4e-like"/>
</dbReference>
<dbReference type="SUPFAM" id="SSF55418">
    <property type="entry name" value="eIF4e-like"/>
    <property type="match status" value="1"/>
</dbReference>
<dbReference type="EMBL" id="JAPFFF010000006">
    <property type="protein sequence ID" value="KAK8886972.1"/>
    <property type="molecule type" value="Genomic_DNA"/>
</dbReference>
<evidence type="ECO:0000256" key="4">
    <source>
        <dbReference type="ARBA" id="ARBA00022884"/>
    </source>
</evidence>
<comment type="similarity">
    <text evidence="1 6">Belongs to the eukaryotic initiation factor 4E family.</text>
</comment>
<comment type="caution">
    <text evidence="7">The sequence shown here is derived from an EMBL/GenBank/DDBJ whole genome shotgun (WGS) entry which is preliminary data.</text>
</comment>
<keyword evidence="4 6" id="KW-0694">RNA-binding</keyword>
<dbReference type="Pfam" id="PF01652">
    <property type="entry name" value="IF4E"/>
    <property type="match status" value="1"/>
</dbReference>
<evidence type="ECO:0000256" key="3">
    <source>
        <dbReference type="ARBA" id="ARBA00022845"/>
    </source>
</evidence>
<organism evidence="7 8">
    <name type="scientific">Tritrichomonas musculus</name>
    <dbReference type="NCBI Taxonomy" id="1915356"/>
    <lineage>
        <taxon>Eukaryota</taxon>
        <taxon>Metamonada</taxon>
        <taxon>Parabasalia</taxon>
        <taxon>Tritrichomonadida</taxon>
        <taxon>Tritrichomonadidae</taxon>
        <taxon>Tritrichomonas</taxon>
    </lineage>
</organism>
<evidence type="ECO:0000256" key="2">
    <source>
        <dbReference type="ARBA" id="ARBA00022540"/>
    </source>
</evidence>
<evidence type="ECO:0000256" key="1">
    <source>
        <dbReference type="ARBA" id="ARBA00009860"/>
    </source>
</evidence>
<keyword evidence="2 6" id="KW-0396">Initiation factor</keyword>
<keyword evidence="3" id="KW-0810">Translation regulation</keyword>